<keyword evidence="7" id="KW-1185">Reference proteome</keyword>
<sequence>MRTCTSRAFAAGGTMTRAKPASDRGSGREVTPGIDDADRALVEVLMLNPRLSSAALGRATGLSAAAAERRLRRLGQLGVLRGCRAVVCTERTGIPPDTADLFVAMSTPGDPATDGTVPGSAIRTVYRTAGRWSSVLHVEADEHEHRQLLHALSHPAFPGSYQVARIRRTYVKVHRGTGGGRVRSP</sequence>
<accession>A0A6N7Z442</accession>
<evidence type="ECO:0000313" key="7">
    <source>
        <dbReference type="Proteomes" id="UP000440096"/>
    </source>
</evidence>
<evidence type="ECO:0000259" key="5">
    <source>
        <dbReference type="PROSITE" id="PS50956"/>
    </source>
</evidence>
<evidence type="ECO:0000313" key="6">
    <source>
        <dbReference type="EMBL" id="MTD56059.1"/>
    </source>
</evidence>
<protein>
    <submittedName>
        <fullName evidence="6">AsnC family transcriptional regulator</fullName>
    </submittedName>
</protein>
<evidence type="ECO:0000256" key="2">
    <source>
        <dbReference type="ARBA" id="ARBA00023125"/>
    </source>
</evidence>
<dbReference type="SUPFAM" id="SSF46785">
    <property type="entry name" value="Winged helix' DNA-binding domain"/>
    <property type="match status" value="1"/>
</dbReference>
<feature type="region of interest" description="Disordered" evidence="4">
    <location>
        <begin position="1"/>
        <end position="33"/>
    </location>
</feature>
<dbReference type="PRINTS" id="PR00033">
    <property type="entry name" value="HTHASNC"/>
</dbReference>
<comment type="caution">
    <text evidence="6">The sequence shown here is derived from an EMBL/GenBank/DDBJ whole genome shotgun (WGS) entry which is preliminary data.</text>
</comment>
<keyword evidence="1" id="KW-0805">Transcription regulation</keyword>
<reference evidence="6 7" key="1">
    <citation type="submission" date="2019-11" db="EMBL/GenBank/DDBJ databases">
        <title>Draft genome of Amycolatopsis RM579.</title>
        <authorList>
            <person name="Duangmal K."/>
            <person name="Mingma R."/>
        </authorList>
    </citation>
    <scope>NUCLEOTIDE SEQUENCE [LARGE SCALE GENOMIC DNA]</scope>
    <source>
        <strain evidence="6 7">RM579</strain>
    </source>
</reference>
<dbReference type="PROSITE" id="PS00519">
    <property type="entry name" value="HTH_ASNC_1"/>
    <property type="match status" value="1"/>
</dbReference>
<dbReference type="GO" id="GO:0043200">
    <property type="term" value="P:response to amino acid"/>
    <property type="evidence" value="ECO:0007669"/>
    <property type="project" value="TreeGrafter"/>
</dbReference>
<evidence type="ECO:0000256" key="1">
    <source>
        <dbReference type="ARBA" id="ARBA00023015"/>
    </source>
</evidence>
<dbReference type="Pfam" id="PF13404">
    <property type="entry name" value="HTH_AsnC-type"/>
    <property type="match status" value="1"/>
</dbReference>
<dbReference type="PANTHER" id="PTHR30154">
    <property type="entry name" value="LEUCINE-RESPONSIVE REGULATORY PROTEIN"/>
    <property type="match status" value="1"/>
</dbReference>
<dbReference type="PROSITE" id="PS50956">
    <property type="entry name" value="HTH_ASNC_2"/>
    <property type="match status" value="1"/>
</dbReference>
<dbReference type="InterPro" id="IPR000485">
    <property type="entry name" value="AsnC-type_HTH_dom"/>
</dbReference>
<dbReference type="GO" id="GO:0005829">
    <property type="term" value="C:cytosol"/>
    <property type="evidence" value="ECO:0007669"/>
    <property type="project" value="TreeGrafter"/>
</dbReference>
<proteinExistence type="predicted"/>
<name>A0A6N7Z442_9PSEU</name>
<evidence type="ECO:0000256" key="3">
    <source>
        <dbReference type="ARBA" id="ARBA00023163"/>
    </source>
</evidence>
<dbReference type="InterPro" id="IPR036390">
    <property type="entry name" value="WH_DNA-bd_sf"/>
</dbReference>
<feature type="domain" description="HTH asnC-type" evidence="5">
    <location>
        <begin position="34"/>
        <end position="95"/>
    </location>
</feature>
<evidence type="ECO:0000256" key="4">
    <source>
        <dbReference type="SAM" id="MobiDB-lite"/>
    </source>
</evidence>
<dbReference type="Proteomes" id="UP000440096">
    <property type="component" value="Unassembled WGS sequence"/>
</dbReference>
<dbReference type="AlphaFoldDB" id="A0A6N7Z442"/>
<dbReference type="InterPro" id="IPR019885">
    <property type="entry name" value="Tscrpt_reg_HTH_AsnC-type_CS"/>
</dbReference>
<keyword evidence="3" id="KW-0804">Transcription</keyword>
<organism evidence="6 7">
    <name type="scientific">Amycolatopsis pithecellobii</name>
    <dbReference type="NCBI Taxonomy" id="664692"/>
    <lineage>
        <taxon>Bacteria</taxon>
        <taxon>Bacillati</taxon>
        <taxon>Actinomycetota</taxon>
        <taxon>Actinomycetes</taxon>
        <taxon>Pseudonocardiales</taxon>
        <taxon>Pseudonocardiaceae</taxon>
        <taxon>Amycolatopsis</taxon>
    </lineage>
</organism>
<dbReference type="InterPro" id="IPR019888">
    <property type="entry name" value="Tscrpt_reg_AsnC-like"/>
</dbReference>
<dbReference type="EMBL" id="WMBA01000029">
    <property type="protein sequence ID" value="MTD56059.1"/>
    <property type="molecule type" value="Genomic_DNA"/>
</dbReference>
<gene>
    <name evidence="6" type="ORF">GKO32_19055</name>
</gene>
<dbReference type="SMART" id="SM00344">
    <property type="entry name" value="HTH_ASNC"/>
    <property type="match status" value="1"/>
</dbReference>
<keyword evidence="2" id="KW-0238">DNA-binding</keyword>
<dbReference type="PANTHER" id="PTHR30154:SF53">
    <property type="entry name" value="HTH-TYPE TRANSCRIPTIONAL REGULATOR LRPC"/>
    <property type="match status" value="1"/>
</dbReference>
<dbReference type="InterPro" id="IPR036388">
    <property type="entry name" value="WH-like_DNA-bd_sf"/>
</dbReference>
<dbReference type="Gene3D" id="1.10.10.10">
    <property type="entry name" value="Winged helix-like DNA-binding domain superfamily/Winged helix DNA-binding domain"/>
    <property type="match status" value="1"/>
</dbReference>
<dbReference type="GO" id="GO:0043565">
    <property type="term" value="F:sequence-specific DNA binding"/>
    <property type="evidence" value="ECO:0007669"/>
    <property type="project" value="InterPro"/>
</dbReference>